<dbReference type="EMBL" id="JACGWN010000013">
    <property type="protein sequence ID" value="KAL0412178.1"/>
    <property type="molecule type" value="Genomic_DNA"/>
</dbReference>
<protein>
    <submittedName>
        <fullName evidence="2">Uncharacterized protein</fullName>
    </submittedName>
</protein>
<feature type="chain" id="PRO_5043878858" evidence="1">
    <location>
        <begin position="26"/>
        <end position="106"/>
    </location>
</feature>
<keyword evidence="1" id="KW-0732">Signal</keyword>
<evidence type="ECO:0000256" key="1">
    <source>
        <dbReference type="SAM" id="SignalP"/>
    </source>
</evidence>
<evidence type="ECO:0000313" key="2">
    <source>
        <dbReference type="EMBL" id="KAL0412178.1"/>
    </source>
</evidence>
<sequence length="106" mass="11931">MGRSHLSRPSFFSWAVTSIWGVAFAGPDPEVGPRILHPSVRDISEEDKLFNFMTGLQPWAQIELRMQGVKDLLTGVAATNRLVNFRVMNDPDQGKDDTRNENAKFV</sequence>
<comment type="caution">
    <text evidence="2">The sequence shown here is derived from an EMBL/GenBank/DDBJ whole genome shotgun (WGS) entry which is preliminary data.</text>
</comment>
<feature type="signal peptide" evidence="1">
    <location>
        <begin position="1"/>
        <end position="25"/>
    </location>
</feature>
<name>A0AAW2U5T6_9LAMI</name>
<reference evidence="2" key="1">
    <citation type="submission" date="2020-06" db="EMBL/GenBank/DDBJ databases">
        <authorList>
            <person name="Li T."/>
            <person name="Hu X."/>
            <person name="Zhang T."/>
            <person name="Song X."/>
            <person name="Zhang H."/>
            <person name="Dai N."/>
            <person name="Sheng W."/>
            <person name="Hou X."/>
            <person name="Wei L."/>
        </authorList>
    </citation>
    <scope>NUCLEOTIDE SEQUENCE</scope>
    <source>
        <strain evidence="2">KEN1</strain>
        <tissue evidence="2">Leaf</tissue>
    </source>
</reference>
<organism evidence="2">
    <name type="scientific">Sesamum latifolium</name>
    <dbReference type="NCBI Taxonomy" id="2727402"/>
    <lineage>
        <taxon>Eukaryota</taxon>
        <taxon>Viridiplantae</taxon>
        <taxon>Streptophyta</taxon>
        <taxon>Embryophyta</taxon>
        <taxon>Tracheophyta</taxon>
        <taxon>Spermatophyta</taxon>
        <taxon>Magnoliopsida</taxon>
        <taxon>eudicotyledons</taxon>
        <taxon>Gunneridae</taxon>
        <taxon>Pentapetalae</taxon>
        <taxon>asterids</taxon>
        <taxon>lamiids</taxon>
        <taxon>Lamiales</taxon>
        <taxon>Pedaliaceae</taxon>
        <taxon>Sesamum</taxon>
    </lineage>
</organism>
<dbReference type="AlphaFoldDB" id="A0AAW2U5T6"/>
<proteinExistence type="predicted"/>
<accession>A0AAW2U5T6</accession>
<reference evidence="2" key="2">
    <citation type="journal article" date="2024" name="Plant">
        <title>Genomic evolution and insights into agronomic trait innovations of Sesamum species.</title>
        <authorList>
            <person name="Miao H."/>
            <person name="Wang L."/>
            <person name="Qu L."/>
            <person name="Liu H."/>
            <person name="Sun Y."/>
            <person name="Le M."/>
            <person name="Wang Q."/>
            <person name="Wei S."/>
            <person name="Zheng Y."/>
            <person name="Lin W."/>
            <person name="Duan Y."/>
            <person name="Cao H."/>
            <person name="Xiong S."/>
            <person name="Wang X."/>
            <person name="Wei L."/>
            <person name="Li C."/>
            <person name="Ma Q."/>
            <person name="Ju M."/>
            <person name="Zhao R."/>
            <person name="Li G."/>
            <person name="Mu C."/>
            <person name="Tian Q."/>
            <person name="Mei H."/>
            <person name="Zhang T."/>
            <person name="Gao T."/>
            <person name="Zhang H."/>
        </authorList>
    </citation>
    <scope>NUCLEOTIDE SEQUENCE</scope>
    <source>
        <strain evidence="2">KEN1</strain>
    </source>
</reference>
<gene>
    <name evidence="2" type="ORF">Slati_3807500</name>
</gene>